<evidence type="ECO:0000313" key="4">
    <source>
        <dbReference type="Proteomes" id="UP000010808"/>
    </source>
</evidence>
<reference evidence="3 4" key="1">
    <citation type="submission" date="2012-10" db="EMBL/GenBank/DDBJ databases">
        <authorList>
            <person name="Genoscope - CEA"/>
        </authorList>
    </citation>
    <scope>NUCLEOTIDE SEQUENCE [LARGE SCALE GENOMIC DNA]</scope>
    <source>
        <strain evidence="4">AM13 / DSM 14728</strain>
        <plasmid evidence="3 4">DESAM_p</plasmid>
    </source>
</reference>
<evidence type="ECO:0000313" key="3">
    <source>
        <dbReference type="EMBL" id="CCO25533.1"/>
    </source>
</evidence>
<sequence length="187" mass="20272">MLYEVITEDDEEFRKRVQMAPEGFSVAGAAGGYVFHALSVEQVKDVVALSLIPGRVDIYILSRNDNGLPDADTLVAVKSAVNAETVRPLTDYVEVHAADLVAYEIEAEAWCQSGPASAAVLAEAYKNIQQLQLEKHAFGKTVPLSAIYAAIHVQGLEKVNLIKPVADLILEPHQVPYCTSIKLNGGR</sequence>
<keyword evidence="4" id="KW-1185">Reference proteome</keyword>
<feature type="domain" description="Baseplate J-like central" evidence="1">
    <location>
        <begin position="26"/>
        <end position="96"/>
    </location>
</feature>
<proteinExistence type="predicted"/>
<dbReference type="InterPro" id="IPR058530">
    <property type="entry name" value="Baseplate_J-like_C"/>
</dbReference>
<protein>
    <submittedName>
        <fullName evidence="3">Baseplate J family protein</fullName>
    </submittedName>
</protein>
<name>L0RFG6_9BACT</name>
<organism evidence="3 4">
    <name type="scientific">Maridesulfovibrio hydrothermalis AM13 = DSM 14728</name>
    <dbReference type="NCBI Taxonomy" id="1121451"/>
    <lineage>
        <taxon>Bacteria</taxon>
        <taxon>Pseudomonadati</taxon>
        <taxon>Thermodesulfobacteriota</taxon>
        <taxon>Desulfovibrionia</taxon>
        <taxon>Desulfovibrionales</taxon>
        <taxon>Desulfovibrionaceae</taxon>
        <taxon>Maridesulfovibrio</taxon>
    </lineage>
</organism>
<feature type="domain" description="Baseplate J-like C-terminal" evidence="2">
    <location>
        <begin position="104"/>
        <end position="183"/>
    </location>
</feature>
<dbReference type="EMBL" id="FO203523">
    <property type="protein sequence ID" value="CCO25533.1"/>
    <property type="molecule type" value="Genomic_DNA"/>
</dbReference>
<gene>
    <name evidence="3" type="ORF">DESAM_p0002</name>
</gene>
<dbReference type="Pfam" id="PF26079">
    <property type="entry name" value="Baseplate_J_C"/>
    <property type="match status" value="1"/>
</dbReference>
<dbReference type="KEGG" id="dhy:DESAM_p0002"/>
<dbReference type="RefSeq" id="WP_015294730.1">
    <property type="nucleotide sequence ID" value="NC_019953.1"/>
</dbReference>
<dbReference type="PATRIC" id="fig|1121451.3.peg.3466"/>
<evidence type="ECO:0000259" key="2">
    <source>
        <dbReference type="Pfam" id="PF26079"/>
    </source>
</evidence>
<dbReference type="InterPro" id="IPR058531">
    <property type="entry name" value="Baseplate_J_M"/>
</dbReference>
<dbReference type="eggNOG" id="COG3948">
    <property type="taxonomic scope" value="Bacteria"/>
</dbReference>
<dbReference type="OrthoDB" id="9793802at2"/>
<geneLocation type="plasmid" evidence="3 4">
    <name>DESAM_p</name>
</geneLocation>
<dbReference type="HOGENOM" id="CLU_117123_0_0_7"/>
<keyword evidence="3" id="KW-0614">Plasmid</keyword>
<accession>L0RFG6</accession>
<evidence type="ECO:0000259" key="1">
    <source>
        <dbReference type="Pfam" id="PF26078"/>
    </source>
</evidence>
<dbReference type="Pfam" id="PF26078">
    <property type="entry name" value="Baseplate_J_M"/>
    <property type="match status" value="1"/>
</dbReference>
<dbReference type="Proteomes" id="UP000010808">
    <property type="component" value="Plasmid DESAM_p"/>
</dbReference>
<dbReference type="AlphaFoldDB" id="L0RFG6"/>